<dbReference type="OrthoDB" id="191979at2759"/>
<reference evidence="4 5" key="1">
    <citation type="journal article" date="2017" name="Gigascience">
        <title>Draft genome of the honey bee ectoparasitic mite, Tropilaelaps mercedesae, is shaped by the parasitic life history.</title>
        <authorList>
            <person name="Dong X."/>
            <person name="Armstrong S.D."/>
            <person name="Xia D."/>
            <person name="Makepeace B.L."/>
            <person name="Darby A.C."/>
            <person name="Kadowaki T."/>
        </authorList>
    </citation>
    <scope>NUCLEOTIDE SEQUENCE [LARGE SCALE GENOMIC DNA]</scope>
    <source>
        <strain evidence="4">Wuxi-XJTLU</strain>
    </source>
</reference>
<dbReference type="InParanoid" id="A0A1V9Y1M3"/>
<feature type="compositionally biased region" description="Low complexity" evidence="2">
    <location>
        <begin position="644"/>
        <end position="658"/>
    </location>
</feature>
<sequence length="703" mass="78982">MTAEVAEGVGLFLECFYHLFLPIVLLMGGFCFVKSVIRSTTFYEGKERLDGKTVVITGGANGLGRALAVELCRRGARVISACRTRLRRDSTAVYLREKTGSFNHRVMYMDLNNLESVRTFAQEIVDTEGRIDCLINNAGIICDRDFTADGLDRMLGINYVGHFLLTYLLCEKITSTPNSLGRVISITGGSFAKGSLDDLRDLEAKKKNAYDLRGMYRSSKLGLYLMSRELARRYSHFDICSFCVDPGLMNTDFYKNLPSPQNQLWSLIARCMFRTVEEGMQSVLYALLAQEIKASSGMVVKDCKLYGPKNCNWTDAVVEDIWIQTFGVLQNKGIDLELGSCEEAHFGASSEDVSQLHLERLTHLSKRSLTDDEEEGPQLMPRPATPPRSNKTVHDEGDEVVETVEFRSEEPPEVVRATPSRQSSVEKEKHKDKALTQQKSVIEVLKEILHEEEDASAGLLRVHANVPREPTPTLESLADENTPDTDTLKRMLEDEALFDVNEEFETTSKGRSLTQGNEVKPNSGLASASIVQDLATEIEMIQEMFQEEESADLQRIEAMLREEGTPVDDASPPDDEFIEENENIGKDIRHPREMSRVDQKAERLFRESSPALERGTDLQAPKDVLDYKEFGSNSPAAPESQGIQLPPSSLQSQAQSSAVSRAQNDRIKDFAFEYNYERRNSQMHNSLTDVKVFVDYLTYQCKA</sequence>
<evidence type="ECO:0000256" key="1">
    <source>
        <dbReference type="ARBA" id="ARBA00023002"/>
    </source>
</evidence>
<evidence type="ECO:0000256" key="3">
    <source>
        <dbReference type="SAM" id="Phobius"/>
    </source>
</evidence>
<feature type="transmembrane region" description="Helical" evidence="3">
    <location>
        <begin position="16"/>
        <end position="37"/>
    </location>
</feature>
<dbReference type="Pfam" id="PF00106">
    <property type="entry name" value="adh_short"/>
    <property type="match status" value="1"/>
</dbReference>
<dbReference type="AlphaFoldDB" id="A0A1V9Y1M3"/>
<feature type="compositionally biased region" description="Acidic residues" evidence="2">
    <location>
        <begin position="571"/>
        <end position="582"/>
    </location>
</feature>
<dbReference type="Gene3D" id="3.40.50.720">
    <property type="entry name" value="NAD(P)-binding Rossmann-like Domain"/>
    <property type="match status" value="1"/>
</dbReference>
<keyword evidence="3" id="KW-1133">Transmembrane helix</keyword>
<gene>
    <name evidence="4" type="ORF">BIW11_05630</name>
</gene>
<evidence type="ECO:0000313" key="5">
    <source>
        <dbReference type="Proteomes" id="UP000192247"/>
    </source>
</evidence>
<keyword evidence="3" id="KW-0472">Membrane</keyword>
<keyword evidence="5" id="KW-1185">Reference proteome</keyword>
<keyword evidence="3" id="KW-0812">Transmembrane</keyword>
<evidence type="ECO:0000313" key="4">
    <source>
        <dbReference type="EMBL" id="OQR79593.1"/>
    </source>
</evidence>
<dbReference type="InterPro" id="IPR036291">
    <property type="entry name" value="NAD(P)-bd_dom_sf"/>
</dbReference>
<dbReference type="GO" id="GO:0016491">
    <property type="term" value="F:oxidoreductase activity"/>
    <property type="evidence" value="ECO:0007669"/>
    <property type="project" value="UniProtKB-KW"/>
</dbReference>
<dbReference type="STRING" id="418985.A0A1V9Y1M3"/>
<protein>
    <submittedName>
        <fullName evidence="4">Retinol dehydrogenase 14-like</fullName>
    </submittedName>
</protein>
<dbReference type="EMBL" id="MNPL01000918">
    <property type="protein sequence ID" value="OQR79593.1"/>
    <property type="molecule type" value="Genomic_DNA"/>
</dbReference>
<organism evidence="4 5">
    <name type="scientific">Tropilaelaps mercedesae</name>
    <dbReference type="NCBI Taxonomy" id="418985"/>
    <lineage>
        <taxon>Eukaryota</taxon>
        <taxon>Metazoa</taxon>
        <taxon>Ecdysozoa</taxon>
        <taxon>Arthropoda</taxon>
        <taxon>Chelicerata</taxon>
        <taxon>Arachnida</taxon>
        <taxon>Acari</taxon>
        <taxon>Parasitiformes</taxon>
        <taxon>Mesostigmata</taxon>
        <taxon>Gamasina</taxon>
        <taxon>Dermanyssoidea</taxon>
        <taxon>Laelapidae</taxon>
        <taxon>Tropilaelaps</taxon>
    </lineage>
</organism>
<evidence type="ECO:0000256" key="2">
    <source>
        <dbReference type="SAM" id="MobiDB-lite"/>
    </source>
</evidence>
<keyword evidence="1" id="KW-0560">Oxidoreductase</keyword>
<feature type="compositionally biased region" description="Basic and acidic residues" evidence="2">
    <location>
        <begin position="583"/>
        <end position="606"/>
    </location>
</feature>
<feature type="region of interest" description="Disordered" evidence="2">
    <location>
        <begin position="365"/>
        <end position="432"/>
    </location>
</feature>
<dbReference type="PANTHER" id="PTHR43157:SF31">
    <property type="entry name" value="PHOSPHATIDYLINOSITOL-GLYCAN BIOSYNTHESIS CLASS F PROTEIN"/>
    <property type="match status" value="1"/>
</dbReference>
<accession>A0A1V9Y1M3</accession>
<dbReference type="Proteomes" id="UP000192247">
    <property type="component" value="Unassembled WGS sequence"/>
</dbReference>
<dbReference type="InterPro" id="IPR002347">
    <property type="entry name" value="SDR_fam"/>
</dbReference>
<name>A0A1V9Y1M3_9ACAR</name>
<dbReference type="PANTHER" id="PTHR43157">
    <property type="entry name" value="PHOSPHATIDYLINOSITOL-GLYCAN BIOSYNTHESIS CLASS F PROTEIN-RELATED"/>
    <property type="match status" value="1"/>
</dbReference>
<feature type="region of interest" description="Disordered" evidence="2">
    <location>
        <begin position="563"/>
        <end position="662"/>
    </location>
</feature>
<comment type="caution">
    <text evidence="4">The sequence shown here is derived from an EMBL/GenBank/DDBJ whole genome shotgun (WGS) entry which is preliminary data.</text>
</comment>
<dbReference type="SUPFAM" id="SSF51735">
    <property type="entry name" value="NAD(P)-binding Rossmann-fold domains"/>
    <property type="match status" value="1"/>
</dbReference>
<dbReference type="PRINTS" id="PR00081">
    <property type="entry name" value="GDHRDH"/>
</dbReference>
<proteinExistence type="predicted"/>